<name>A0AAE1CS93_9GAST</name>
<protein>
    <submittedName>
        <fullName evidence="1">Uncharacterized protein</fullName>
    </submittedName>
</protein>
<organism evidence="1 2">
    <name type="scientific">Elysia crispata</name>
    <name type="common">lettuce slug</name>
    <dbReference type="NCBI Taxonomy" id="231223"/>
    <lineage>
        <taxon>Eukaryota</taxon>
        <taxon>Metazoa</taxon>
        <taxon>Spiralia</taxon>
        <taxon>Lophotrochozoa</taxon>
        <taxon>Mollusca</taxon>
        <taxon>Gastropoda</taxon>
        <taxon>Heterobranchia</taxon>
        <taxon>Euthyneura</taxon>
        <taxon>Panpulmonata</taxon>
        <taxon>Sacoglossa</taxon>
        <taxon>Placobranchoidea</taxon>
        <taxon>Plakobranchidae</taxon>
        <taxon>Elysia</taxon>
    </lineage>
</organism>
<evidence type="ECO:0000313" key="1">
    <source>
        <dbReference type="EMBL" id="KAK3732117.1"/>
    </source>
</evidence>
<reference evidence="1" key="1">
    <citation type="journal article" date="2023" name="G3 (Bethesda)">
        <title>A reference genome for the long-term kleptoplast-retaining sea slug Elysia crispata morphotype clarki.</title>
        <authorList>
            <person name="Eastman K.E."/>
            <person name="Pendleton A.L."/>
            <person name="Shaikh M.A."/>
            <person name="Suttiyut T."/>
            <person name="Ogas R."/>
            <person name="Tomko P."/>
            <person name="Gavelis G."/>
            <person name="Widhalm J.R."/>
            <person name="Wisecaver J.H."/>
        </authorList>
    </citation>
    <scope>NUCLEOTIDE SEQUENCE</scope>
    <source>
        <strain evidence="1">ECLA1</strain>
    </source>
</reference>
<dbReference type="EMBL" id="JAWDGP010006980">
    <property type="protein sequence ID" value="KAK3732117.1"/>
    <property type="molecule type" value="Genomic_DNA"/>
</dbReference>
<sequence>MNCTCFRSKTCHKTKDTFPIPPGTGERRDHSDLFWQRFEWAGDACHFPIHATPRAIRLSRLGCSLRSDRLDVPHQLHRPT</sequence>
<keyword evidence="2" id="KW-1185">Reference proteome</keyword>
<gene>
    <name evidence="1" type="ORF">RRG08_026501</name>
</gene>
<dbReference type="Proteomes" id="UP001283361">
    <property type="component" value="Unassembled WGS sequence"/>
</dbReference>
<dbReference type="AlphaFoldDB" id="A0AAE1CS93"/>
<proteinExistence type="predicted"/>
<evidence type="ECO:0000313" key="2">
    <source>
        <dbReference type="Proteomes" id="UP001283361"/>
    </source>
</evidence>
<comment type="caution">
    <text evidence="1">The sequence shown here is derived from an EMBL/GenBank/DDBJ whole genome shotgun (WGS) entry which is preliminary data.</text>
</comment>
<accession>A0AAE1CS93</accession>